<evidence type="ECO:0000313" key="4">
    <source>
        <dbReference type="Proteomes" id="UP000830055"/>
    </source>
</evidence>
<evidence type="ECO:0000256" key="1">
    <source>
        <dbReference type="ARBA" id="ARBA00008791"/>
    </source>
</evidence>
<feature type="domain" description="UspA" evidence="2">
    <location>
        <begin position="4"/>
        <end position="140"/>
    </location>
</feature>
<dbReference type="CDD" id="cd00293">
    <property type="entry name" value="USP-like"/>
    <property type="match status" value="1"/>
</dbReference>
<evidence type="ECO:0000259" key="2">
    <source>
        <dbReference type="Pfam" id="PF00582"/>
    </source>
</evidence>
<dbReference type="InterPro" id="IPR006016">
    <property type="entry name" value="UspA"/>
</dbReference>
<protein>
    <submittedName>
        <fullName evidence="3">Universal stress protein</fullName>
    </submittedName>
</protein>
<gene>
    <name evidence="3" type="ORF">DPPLL_25860</name>
</gene>
<dbReference type="PANTHER" id="PTHR46268">
    <property type="entry name" value="STRESS RESPONSE PROTEIN NHAX"/>
    <property type="match status" value="1"/>
</dbReference>
<organism evidence="3 4">
    <name type="scientific">Desulfofustis limnaeus</name>
    <dbReference type="NCBI Taxonomy" id="2740163"/>
    <lineage>
        <taxon>Bacteria</taxon>
        <taxon>Pseudomonadati</taxon>
        <taxon>Thermodesulfobacteriota</taxon>
        <taxon>Desulfobulbia</taxon>
        <taxon>Desulfobulbales</taxon>
        <taxon>Desulfocapsaceae</taxon>
        <taxon>Desulfofustis</taxon>
    </lineage>
</organism>
<dbReference type="Pfam" id="PF00582">
    <property type="entry name" value="Usp"/>
    <property type="match status" value="1"/>
</dbReference>
<dbReference type="Gene3D" id="3.40.50.620">
    <property type="entry name" value="HUPs"/>
    <property type="match status" value="1"/>
</dbReference>
<accession>A0ABN6M8X4</accession>
<dbReference type="PANTHER" id="PTHR46268:SF6">
    <property type="entry name" value="UNIVERSAL STRESS PROTEIN UP12"/>
    <property type="match status" value="1"/>
</dbReference>
<dbReference type="SUPFAM" id="SSF52402">
    <property type="entry name" value="Adenine nucleotide alpha hydrolases-like"/>
    <property type="match status" value="1"/>
</dbReference>
<reference evidence="3 4" key="1">
    <citation type="submission" date="2022-01" db="EMBL/GenBank/DDBJ databases">
        <title>Desulfofustis limnae sp. nov., a novel mesophilic sulfate-reducing bacterium isolated from marsh soil.</title>
        <authorList>
            <person name="Watanabe M."/>
            <person name="Takahashi A."/>
            <person name="Kojima H."/>
            <person name="Fukui M."/>
        </authorList>
    </citation>
    <scope>NUCLEOTIDE SEQUENCE [LARGE SCALE GENOMIC DNA]</scope>
    <source>
        <strain evidence="3 4">PPLL</strain>
    </source>
</reference>
<dbReference type="Proteomes" id="UP000830055">
    <property type="component" value="Chromosome"/>
</dbReference>
<dbReference type="EMBL" id="AP025516">
    <property type="protein sequence ID" value="BDD88221.1"/>
    <property type="molecule type" value="Genomic_DNA"/>
</dbReference>
<sequence length="140" mass="15223">MDRKKLITAIDGSIHSSQVIDQTIEYARLLHADVVLVHCHKKFPTLLGEPQRNSHIASIISAAEELIKPYLKRFSNAEITCDPRLLEEPAAAMIIDVARLEGCDLIIMGSRGLGNLSGLILGSVTNKVLQGAPCSVLVVR</sequence>
<dbReference type="RefSeq" id="WP_284151604.1">
    <property type="nucleotide sequence ID" value="NZ_AP025516.1"/>
</dbReference>
<proteinExistence type="inferred from homology"/>
<dbReference type="InterPro" id="IPR006015">
    <property type="entry name" value="Universal_stress_UspA"/>
</dbReference>
<name>A0ABN6M8X4_9BACT</name>
<dbReference type="PRINTS" id="PR01438">
    <property type="entry name" value="UNVRSLSTRESS"/>
</dbReference>
<comment type="similarity">
    <text evidence="1">Belongs to the universal stress protein A family.</text>
</comment>
<evidence type="ECO:0000313" key="3">
    <source>
        <dbReference type="EMBL" id="BDD88221.1"/>
    </source>
</evidence>
<keyword evidence="4" id="KW-1185">Reference proteome</keyword>
<dbReference type="InterPro" id="IPR014729">
    <property type="entry name" value="Rossmann-like_a/b/a_fold"/>
</dbReference>